<dbReference type="AlphaFoldDB" id="A0A256V4B8"/>
<dbReference type="Proteomes" id="UP000216681">
    <property type="component" value="Unassembled WGS sequence"/>
</dbReference>
<dbReference type="EMBL" id="NGPX01000046">
    <property type="protein sequence ID" value="OYS92919.1"/>
    <property type="molecule type" value="Genomic_DNA"/>
</dbReference>
<feature type="transmembrane region" description="Helical" evidence="1">
    <location>
        <begin position="44"/>
        <end position="61"/>
    </location>
</feature>
<proteinExistence type="predicted"/>
<feature type="transmembrane region" description="Helical" evidence="1">
    <location>
        <begin position="20"/>
        <end position="37"/>
    </location>
</feature>
<sequence>MDKVGVSYMVDLDLETKKNLVIINLFYIGLIALYCILHAGPLNFLVFLGMLVLANIAEFVVK</sequence>
<protein>
    <submittedName>
        <fullName evidence="2">Uncharacterized protein</fullName>
    </submittedName>
</protein>
<evidence type="ECO:0000256" key="1">
    <source>
        <dbReference type="SAM" id="Phobius"/>
    </source>
</evidence>
<dbReference type="RefSeq" id="WP_136000786.1">
    <property type="nucleotide sequence ID" value="NZ_JAFFPO010000036.1"/>
</dbReference>
<evidence type="ECO:0000313" key="3">
    <source>
        <dbReference type="Proteomes" id="UP000216681"/>
    </source>
</evidence>
<organism evidence="2 3">
    <name type="scientific">Limosilactobacillus reuteri</name>
    <name type="common">Lactobacillus reuteri</name>
    <dbReference type="NCBI Taxonomy" id="1598"/>
    <lineage>
        <taxon>Bacteria</taxon>
        <taxon>Bacillati</taxon>
        <taxon>Bacillota</taxon>
        <taxon>Bacilli</taxon>
        <taxon>Lactobacillales</taxon>
        <taxon>Lactobacillaceae</taxon>
        <taxon>Limosilactobacillus</taxon>
    </lineage>
</organism>
<reference evidence="2 3" key="1">
    <citation type="submission" date="2017-05" db="EMBL/GenBank/DDBJ databases">
        <authorList>
            <person name="Lin X.B."/>
            <person name="Stothard P."/>
            <person name="Tasseva G."/>
            <person name="Walter J."/>
        </authorList>
    </citation>
    <scope>NUCLEOTIDE SEQUENCE [LARGE SCALE GENOMIC DNA]</scope>
    <source>
        <strain evidence="2 3">105n</strain>
    </source>
</reference>
<reference evidence="2 3" key="2">
    <citation type="submission" date="2017-09" db="EMBL/GenBank/DDBJ databases">
        <title>Tripartite evolution among Lactobacillus johnsonii, Lactobacillus taiwanensis, Lactobacillus reuteri and their rodent host.</title>
        <authorList>
            <person name="Wang T."/>
            <person name="Knowles S."/>
            <person name="Cheng C."/>
        </authorList>
    </citation>
    <scope>NUCLEOTIDE SEQUENCE [LARGE SCALE GENOMIC DNA]</scope>
    <source>
        <strain evidence="2 3">105n</strain>
    </source>
</reference>
<gene>
    <name evidence="2" type="ORF">CBG15_08080</name>
</gene>
<comment type="caution">
    <text evidence="2">The sequence shown here is derived from an EMBL/GenBank/DDBJ whole genome shotgun (WGS) entry which is preliminary data.</text>
</comment>
<name>A0A256V4B8_LIMRT</name>
<evidence type="ECO:0000313" key="2">
    <source>
        <dbReference type="EMBL" id="OYS92919.1"/>
    </source>
</evidence>
<keyword evidence="1" id="KW-0812">Transmembrane</keyword>
<keyword evidence="1" id="KW-0472">Membrane</keyword>
<keyword evidence="1" id="KW-1133">Transmembrane helix</keyword>
<accession>A0A256V4B8</accession>